<keyword evidence="3" id="KW-1185">Reference proteome</keyword>
<reference evidence="2" key="1">
    <citation type="submission" date="2022-11" db="EMBL/GenBank/DDBJ databases">
        <authorList>
            <person name="Scott C."/>
            <person name="Bruce N."/>
        </authorList>
    </citation>
    <scope>NUCLEOTIDE SEQUENCE</scope>
</reference>
<feature type="region of interest" description="Disordered" evidence="1">
    <location>
        <begin position="41"/>
        <end position="70"/>
    </location>
</feature>
<accession>A0A9P1H7M3</accession>
<name>A0A9P1H7M3_9PEZI</name>
<evidence type="ECO:0000313" key="2">
    <source>
        <dbReference type="EMBL" id="CAI4216901.1"/>
    </source>
</evidence>
<proteinExistence type="predicted"/>
<sequence length="70" mass="7243">MPSSSPAAAKLNGENLLNALEGKGGVKFHIKTGGAKYTAHLQGRQTYERVKATRTDSTSSSSSSSTTGSQ</sequence>
<gene>
    <name evidence="2" type="ORF">PPNO1_LOCUS6543</name>
</gene>
<evidence type="ECO:0000256" key="1">
    <source>
        <dbReference type="SAM" id="MobiDB-lite"/>
    </source>
</evidence>
<organism evidence="2 3">
    <name type="scientific">Parascedosporium putredinis</name>
    <dbReference type="NCBI Taxonomy" id="1442378"/>
    <lineage>
        <taxon>Eukaryota</taxon>
        <taxon>Fungi</taxon>
        <taxon>Dikarya</taxon>
        <taxon>Ascomycota</taxon>
        <taxon>Pezizomycotina</taxon>
        <taxon>Sordariomycetes</taxon>
        <taxon>Hypocreomycetidae</taxon>
        <taxon>Microascales</taxon>
        <taxon>Microascaceae</taxon>
        <taxon>Parascedosporium</taxon>
    </lineage>
</organism>
<comment type="caution">
    <text evidence="2">The sequence shown here is derived from an EMBL/GenBank/DDBJ whole genome shotgun (WGS) entry which is preliminary data.</text>
</comment>
<dbReference type="EMBL" id="CALLCH030000015">
    <property type="protein sequence ID" value="CAI4216901.1"/>
    <property type="molecule type" value="Genomic_DNA"/>
</dbReference>
<feature type="compositionally biased region" description="Low complexity" evidence="1">
    <location>
        <begin position="55"/>
        <end position="70"/>
    </location>
</feature>
<dbReference type="Proteomes" id="UP000838763">
    <property type="component" value="Unassembled WGS sequence"/>
</dbReference>
<protein>
    <submittedName>
        <fullName evidence="2">Uncharacterized protein</fullName>
    </submittedName>
</protein>
<evidence type="ECO:0000313" key="3">
    <source>
        <dbReference type="Proteomes" id="UP000838763"/>
    </source>
</evidence>
<dbReference type="AlphaFoldDB" id="A0A9P1H7M3"/>